<keyword evidence="1" id="KW-0472">Membrane</keyword>
<gene>
    <name evidence="2" type="ORF">IE37_00961</name>
</gene>
<dbReference type="RefSeq" id="WP_181380244.1">
    <property type="nucleotide sequence ID" value="NZ_QGDI01000003.1"/>
</dbReference>
<feature type="transmembrane region" description="Helical" evidence="1">
    <location>
        <begin position="209"/>
        <end position="229"/>
    </location>
</feature>
<organism evidence="2 3">
    <name type="scientific">Ruminococcus flavefaciens</name>
    <dbReference type="NCBI Taxonomy" id="1265"/>
    <lineage>
        <taxon>Bacteria</taxon>
        <taxon>Bacillati</taxon>
        <taxon>Bacillota</taxon>
        <taxon>Clostridia</taxon>
        <taxon>Eubacteriales</taxon>
        <taxon>Oscillospiraceae</taxon>
        <taxon>Ruminococcus</taxon>
    </lineage>
</organism>
<name>A0A315Y4S2_RUMFL</name>
<feature type="transmembrane region" description="Helical" evidence="1">
    <location>
        <begin position="89"/>
        <end position="116"/>
    </location>
</feature>
<feature type="transmembrane region" description="Helical" evidence="1">
    <location>
        <begin position="122"/>
        <end position="141"/>
    </location>
</feature>
<evidence type="ECO:0000313" key="3">
    <source>
        <dbReference type="Proteomes" id="UP000245720"/>
    </source>
</evidence>
<feature type="transmembrane region" description="Helical" evidence="1">
    <location>
        <begin position="18"/>
        <end position="37"/>
    </location>
</feature>
<dbReference type="AlphaFoldDB" id="A0A315Y4S2"/>
<dbReference type="EMBL" id="QGDI01000003">
    <property type="protein sequence ID" value="PWJ14029.1"/>
    <property type="molecule type" value="Genomic_DNA"/>
</dbReference>
<protein>
    <recommendedName>
        <fullName evidence="4">ABC-2 family transporter protein</fullName>
    </recommendedName>
</protein>
<comment type="caution">
    <text evidence="2">The sequence shown here is derived from an EMBL/GenBank/DDBJ whole genome shotgun (WGS) entry which is preliminary data.</text>
</comment>
<reference evidence="2 3" key="1">
    <citation type="submission" date="2018-05" db="EMBL/GenBank/DDBJ databases">
        <title>The Hungate 1000. A catalogue of reference genomes from the rumen microbiome.</title>
        <authorList>
            <person name="Kelly W."/>
        </authorList>
    </citation>
    <scope>NUCLEOTIDE SEQUENCE [LARGE SCALE GENOMIC DNA]</scope>
    <source>
        <strain evidence="2 3">SAb67</strain>
    </source>
</reference>
<evidence type="ECO:0008006" key="4">
    <source>
        <dbReference type="Google" id="ProtNLM"/>
    </source>
</evidence>
<keyword evidence="1" id="KW-1133">Transmembrane helix</keyword>
<evidence type="ECO:0000256" key="1">
    <source>
        <dbReference type="SAM" id="Phobius"/>
    </source>
</evidence>
<evidence type="ECO:0000313" key="2">
    <source>
        <dbReference type="EMBL" id="PWJ14029.1"/>
    </source>
</evidence>
<feature type="transmembrane region" description="Helical" evidence="1">
    <location>
        <begin position="153"/>
        <end position="172"/>
    </location>
</feature>
<accession>A0A315Y4S2</accession>
<dbReference type="Proteomes" id="UP000245720">
    <property type="component" value="Unassembled WGS sequence"/>
</dbReference>
<feature type="transmembrane region" description="Helical" evidence="1">
    <location>
        <begin position="49"/>
        <end position="68"/>
    </location>
</feature>
<sequence length="246" mass="27487">MSNYIKAELYRITRGRSVLAYILFGFMPLTLVFGTFMSDPLHPSYKVAAGSFPIMACMMAMCAGALLGKHYTNRTAHYEIMDGANVHKLIWYRIIVYTSLLTVMYFIPLSLIMLIYSHNLKTIMAIALFYIVFLRMTMFVIGISMTIKTGEGIVLAYVRIILENIVSMLGLASNEDAVISMSDTVVAIFGWFPATECTLAANGYLSGGLVVKALIGFIIEFAIMYALAYTSHKRKWYVRTTIGGHV</sequence>
<proteinExistence type="predicted"/>
<keyword evidence="1" id="KW-0812">Transmembrane</keyword>